<evidence type="ECO:0000256" key="3">
    <source>
        <dbReference type="ARBA" id="ARBA00022475"/>
    </source>
</evidence>
<keyword evidence="4 7" id="KW-0812">Transmembrane</keyword>
<comment type="subcellular location">
    <subcellularLocation>
        <location evidence="1">Apical cell membrane</location>
        <topology evidence="1">Multi-pass membrane protein</topology>
    </subcellularLocation>
</comment>
<keyword evidence="3" id="KW-1003">Cell membrane</keyword>
<feature type="transmembrane region" description="Helical" evidence="7">
    <location>
        <begin position="426"/>
        <end position="446"/>
    </location>
</feature>
<gene>
    <name evidence="8" type="ORF">FSP39_002717</name>
</gene>
<evidence type="ECO:0000256" key="5">
    <source>
        <dbReference type="ARBA" id="ARBA00022989"/>
    </source>
</evidence>
<dbReference type="InterPro" id="IPR003841">
    <property type="entry name" value="Na/Pi_transpt"/>
</dbReference>
<protein>
    <submittedName>
        <fullName evidence="8">Uncharacterized protein</fullName>
    </submittedName>
</protein>
<reference evidence="8" key="1">
    <citation type="submission" date="2019-08" db="EMBL/GenBank/DDBJ databases">
        <title>The improved chromosome-level genome for the pearl oyster Pinctada fucata martensii using PacBio sequencing and Hi-C.</title>
        <authorList>
            <person name="Zheng Z."/>
        </authorList>
    </citation>
    <scope>NUCLEOTIDE SEQUENCE</scope>
    <source>
        <strain evidence="8">ZZ-2019</strain>
        <tissue evidence="8">Adductor muscle</tissue>
    </source>
</reference>
<feature type="transmembrane region" description="Helical" evidence="7">
    <location>
        <begin position="120"/>
        <end position="141"/>
    </location>
</feature>
<feature type="transmembrane region" description="Helical" evidence="7">
    <location>
        <begin position="466"/>
        <end position="485"/>
    </location>
</feature>
<dbReference type="GO" id="GO:0044341">
    <property type="term" value="P:sodium-dependent phosphate transport"/>
    <property type="evidence" value="ECO:0007669"/>
    <property type="project" value="InterPro"/>
</dbReference>
<feature type="transmembrane region" description="Helical" evidence="7">
    <location>
        <begin position="162"/>
        <end position="183"/>
    </location>
</feature>
<feature type="transmembrane region" description="Helical" evidence="7">
    <location>
        <begin position="351"/>
        <end position="370"/>
    </location>
</feature>
<feature type="transmembrane region" description="Helical" evidence="7">
    <location>
        <begin position="34"/>
        <end position="58"/>
    </location>
</feature>
<dbReference type="Pfam" id="PF02690">
    <property type="entry name" value="Na_Pi_cotrans"/>
    <property type="match status" value="2"/>
</dbReference>
<dbReference type="AlphaFoldDB" id="A0AA88YFN1"/>
<evidence type="ECO:0000256" key="2">
    <source>
        <dbReference type="ARBA" id="ARBA00005808"/>
    </source>
</evidence>
<feature type="non-terminal residue" evidence="8">
    <location>
        <position position="1"/>
    </location>
</feature>
<dbReference type="PANTHER" id="PTHR10010">
    <property type="entry name" value="SOLUTE CARRIER FAMILY 34 SODIUM PHOSPHATE , MEMBER 2-RELATED"/>
    <property type="match status" value="1"/>
</dbReference>
<evidence type="ECO:0000256" key="4">
    <source>
        <dbReference type="ARBA" id="ARBA00022692"/>
    </source>
</evidence>
<name>A0AA88YFN1_PINIB</name>
<dbReference type="PANTHER" id="PTHR10010:SF46">
    <property type="entry name" value="SODIUM-DEPENDENT PHOSPHATE TRANSPORT PROTEIN 2B"/>
    <property type="match status" value="1"/>
</dbReference>
<proteinExistence type="inferred from homology"/>
<evidence type="ECO:0000313" key="9">
    <source>
        <dbReference type="Proteomes" id="UP001186944"/>
    </source>
</evidence>
<evidence type="ECO:0000313" key="8">
    <source>
        <dbReference type="EMBL" id="KAK3104471.1"/>
    </source>
</evidence>
<evidence type="ECO:0000256" key="1">
    <source>
        <dbReference type="ARBA" id="ARBA00004424"/>
    </source>
</evidence>
<dbReference type="Proteomes" id="UP001186944">
    <property type="component" value="Unassembled WGS sequence"/>
</dbReference>
<comment type="similarity">
    <text evidence="2">Belongs to the SLC34A transporter family.</text>
</comment>
<organism evidence="8 9">
    <name type="scientific">Pinctada imbricata</name>
    <name type="common">Atlantic pearl-oyster</name>
    <name type="synonym">Pinctada martensii</name>
    <dbReference type="NCBI Taxonomy" id="66713"/>
    <lineage>
        <taxon>Eukaryota</taxon>
        <taxon>Metazoa</taxon>
        <taxon>Spiralia</taxon>
        <taxon>Lophotrochozoa</taxon>
        <taxon>Mollusca</taxon>
        <taxon>Bivalvia</taxon>
        <taxon>Autobranchia</taxon>
        <taxon>Pteriomorphia</taxon>
        <taxon>Pterioida</taxon>
        <taxon>Pterioidea</taxon>
        <taxon>Pteriidae</taxon>
        <taxon>Pinctada</taxon>
    </lineage>
</organism>
<accession>A0AA88YFN1</accession>
<keyword evidence="5 7" id="KW-1133">Transmembrane helix</keyword>
<dbReference type="EMBL" id="VSWD01000004">
    <property type="protein sequence ID" value="KAK3104471.1"/>
    <property type="molecule type" value="Genomic_DNA"/>
</dbReference>
<evidence type="ECO:0000256" key="6">
    <source>
        <dbReference type="ARBA" id="ARBA00023136"/>
    </source>
</evidence>
<feature type="transmembrane region" description="Helical" evidence="7">
    <location>
        <begin position="79"/>
        <end position="100"/>
    </location>
</feature>
<keyword evidence="6 7" id="KW-0472">Membrane</keyword>
<evidence type="ECO:0000256" key="7">
    <source>
        <dbReference type="SAM" id="Phobius"/>
    </source>
</evidence>
<keyword evidence="9" id="KW-1185">Reference proteome</keyword>
<comment type="caution">
    <text evidence="8">The sequence shown here is derived from an EMBL/GenBank/DDBJ whole genome shotgun (WGS) entry which is preliminary data.</text>
</comment>
<dbReference type="NCBIfam" id="TIGR01013">
    <property type="entry name" value="2a58"/>
    <property type="match status" value="1"/>
</dbReference>
<dbReference type="GO" id="GO:0016324">
    <property type="term" value="C:apical plasma membrane"/>
    <property type="evidence" value="ECO:0007669"/>
    <property type="project" value="UniProtKB-SubCell"/>
</dbReference>
<feature type="transmembrane region" description="Helical" evidence="7">
    <location>
        <begin position="491"/>
        <end position="513"/>
    </location>
</feature>
<feature type="transmembrane region" description="Helical" evidence="7">
    <location>
        <begin position="302"/>
        <end position="331"/>
    </location>
</feature>
<sequence>NEEEKDFDPWEMPELKDTETPWNELTGSGKLKRVLWILARLVLFLGFLYIFICSLDFLSSAFRLLGGRAAGEVFRDNELLRNPVCGVMIGVLATVLVQSSSTSTSIVVTMVGAGLLEVRVAIPIIMGSNIGTSVTNTIVSFGQITAKNDFRRAFAGATVHDMFNWLSVIILLPLESATGYLFFLSDTIVSNINEGNENADVDLLKVITSPLTKSFIEINFIIAASEIFKSLSLFYFHLSEIDQQVDSSAITKIAQGKGDEVTTLQKICCKSKDVFNTTSNETMKICLRQCDYVFSNTGLSDVALGAIILVIALILLCVCLFSIVKTLNSLLKGNIRKGIRRFVNNDFPGKAKYFTGYLAIIVGTCFTILVQSSSIFTSTLTPLIGVGVISIQRAYPLTLGSNIGTTTTSILAALANDNLKDLRNSLQIAFCHLFFNLTGIIIFYPIPFMRVPIGMAKFLGNQTAKYRWFAIAYLLTMFLLLPLVIFGLSIAGWYVLLAVCAPIVILVIVISTIKCFQKKRPESLHPKLRNWKFLPEPLRSLRPLDRLLTSCCKCFSDSDKKENDCSDIAEIKTVL</sequence>
<dbReference type="GO" id="GO:0005436">
    <property type="term" value="F:sodium:phosphate symporter activity"/>
    <property type="evidence" value="ECO:0007669"/>
    <property type="project" value="InterPro"/>
</dbReference>